<dbReference type="PhylomeDB" id="A0A0G4GGZ3"/>
<reference evidence="1" key="1">
    <citation type="submission" date="2014-11" db="EMBL/GenBank/DDBJ databases">
        <authorList>
            <person name="Otto D Thomas"/>
            <person name="Naeem Raeece"/>
        </authorList>
    </citation>
    <scope>NUCLEOTIDE SEQUENCE</scope>
</reference>
<protein>
    <submittedName>
        <fullName evidence="1">Uncharacterized protein</fullName>
    </submittedName>
</protein>
<name>A0A0G4GGZ3_9ALVE</name>
<dbReference type="AlphaFoldDB" id="A0A0G4GGZ3"/>
<organism evidence="1">
    <name type="scientific">Chromera velia CCMP2878</name>
    <dbReference type="NCBI Taxonomy" id="1169474"/>
    <lineage>
        <taxon>Eukaryota</taxon>
        <taxon>Sar</taxon>
        <taxon>Alveolata</taxon>
        <taxon>Colpodellida</taxon>
        <taxon>Chromeraceae</taxon>
        <taxon>Chromera</taxon>
    </lineage>
</organism>
<sequence length="370" mass="39089">MQTFTTTSIDYETSTVTETVPKLYRYETRTITETATTEQVVTVYDDVQLSETKASLETSSYTETVPAIASYSVASTSETVTVSNDRVSYESCSTNMATCGNAGPNGMSACCLTETKYRVKTETYEQSVPAVNTYFTEEVSETQTVEETFQTFDTTSLTETSHSVSTDYNTESVSANNLVSYSTSYETQSCGSGSASFGGAHGASSGFACDTKIVSRSVPMTESVPSIPTFTTQTISETASSEKISTSASKSTMKVTEMGFEMESRTESVPAETSYRTEYTTSYSCPAGTTDNGSACISTEHAAPIYSCPAGSSAGSSGYGSSFGAASAASGCTKTTYTSVSSCPKGFDDTGAMCTKTVNIPATPNMHFSH</sequence>
<dbReference type="EMBL" id="CDMZ01001202">
    <property type="protein sequence ID" value="CEM28888.1"/>
    <property type="molecule type" value="Genomic_DNA"/>
</dbReference>
<dbReference type="VEuPathDB" id="CryptoDB:Cvel_21860"/>
<accession>A0A0G4GGZ3</accession>
<gene>
    <name evidence="1" type="ORF">Cvel_21860</name>
</gene>
<proteinExistence type="predicted"/>
<evidence type="ECO:0000313" key="1">
    <source>
        <dbReference type="EMBL" id="CEM28888.1"/>
    </source>
</evidence>